<organism evidence="2 3">
    <name type="scientific">Megamonas hypermegale</name>
    <dbReference type="NCBI Taxonomy" id="158847"/>
    <lineage>
        <taxon>Bacteria</taxon>
        <taxon>Bacillati</taxon>
        <taxon>Bacillota</taxon>
        <taxon>Negativicutes</taxon>
        <taxon>Selenomonadales</taxon>
        <taxon>Selenomonadaceae</taxon>
        <taxon>Megamonas</taxon>
    </lineage>
</organism>
<sequence length="1021" mass="113458">MRNLTEVSLKNKNLVWYFIAVIFIAGIFSYMKLGRMEDPAYTIRQMIVSVGWPGADAVQMEQQVTDKIEKKLQDTPGLDYVKSFSRAGEAAIYVTLRDDVDADKIRFTWLEVRNMVNDIKEDLPDGVYGPYYNDRFDDVYGSIYAITGDGYSYEEMRQRAEKIRRILLGIDNVSKVEIIGEQPEKIYIEAAKEKLFELGISPQDIANAVQSQQQMTPAGMVETQTDNVYVRFSGQFADVEMLKNMPINAGGRILRLGDIATVERRSVEPAEPKMFYNGQPAVGLAVSMENGGNILKLGENLKDTIDIVEKSMPAGLEIHQVSDQPQVVKNSIDEFVGSLREAVIIVLAVSFLSLGVRTGLVVAGCIPLVIAGVFVGMEITGIDLHKVSLGALIISLGLLVDDAIIAVEMMSVKLEEGLSRFEAACYAYRATAMPMLSGTLITCAGFIPVAFSNGAASEFCRALFPVVGMALILSWFVSVMVAPLYGYKIIKVKIKRDNDGKINPYQSRFYQVFRKILHLCLTHRWKVLAGTVGVFIVSLYCMSFVKQEFFPPSLRPELVVELTLPEGSSLKATEAQAQKLAQVLNEESDKINNFAYYTGQGSSRFVLQFEPVLPKDNYAQFIITAKDVDAREYLREKLAQTLNEQFPEVQSNIKLIEMGPPADYPVMFRVSGYDTDKVKEIAGQVADVMRSDSNIYNVNFDWQEKAKTIHLEFDQDKLRSMGISSQAVAQTLYTEITGATAAQFYTGDRTIDIVMRLKDDDRDKLDEIRNLPIYLGQYGYVPLEQVAKISYRAEDGVIWRRDLKPTIKVQGNIYAGTANDATNKVAAQLKEIENNLPLGYSIHVDGNVENSEKSLKYLSEPLPVMLLVIITILMFQLRSVQLMVITALTAPLGIIGVSFGMLIFDKPIGFVAILGILALSGMIIRNSIILIDQIKKHMADGEKPWDAIIDSAVLRFRPIMLTAAAAILGMMPLVSSPLWGSMAIAISCGLLVATVLTLLILPTIYAAWFKITPDSENKIVK</sequence>
<keyword evidence="1" id="KW-0812">Transmembrane</keyword>
<dbReference type="Gene3D" id="3.30.70.1320">
    <property type="entry name" value="Multidrug efflux transporter AcrB pore domain like"/>
    <property type="match status" value="1"/>
</dbReference>
<feature type="transmembrane region" description="Helical" evidence="1">
    <location>
        <begin position="463"/>
        <end position="487"/>
    </location>
</feature>
<evidence type="ECO:0000256" key="1">
    <source>
        <dbReference type="SAM" id="Phobius"/>
    </source>
</evidence>
<reference evidence="2" key="1">
    <citation type="journal article" date="2021" name="PeerJ">
        <title>Extensive microbial diversity within the chicken gut microbiome revealed by metagenomics and culture.</title>
        <authorList>
            <person name="Gilroy R."/>
            <person name="Ravi A."/>
            <person name="Getino M."/>
            <person name="Pursley I."/>
            <person name="Horton D.L."/>
            <person name="Alikhan N.F."/>
            <person name="Baker D."/>
            <person name="Gharbi K."/>
            <person name="Hall N."/>
            <person name="Watson M."/>
            <person name="Adriaenssens E.M."/>
            <person name="Foster-Nyarko E."/>
            <person name="Jarju S."/>
            <person name="Secka A."/>
            <person name="Antonio M."/>
            <person name="Oren A."/>
            <person name="Chaudhuri R.R."/>
            <person name="La Ragione R."/>
            <person name="Hildebrand F."/>
            <person name="Pallen M.J."/>
        </authorList>
    </citation>
    <scope>NUCLEOTIDE SEQUENCE</scope>
    <source>
        <strain evidence="2">7318</strain>
    </source>
</reference>
<dbReference type="Gene3D" id="3.30.70.1440">
    <property type="entry name" value="Multidrug efflux transporter AcrB pore domain"/>
    <property type="match status" value="1"/>
</dbReference>
<proteinExistence type="predicted"/>
<dbReference type="AlphaFoldDB" id="A0A921HNB1"/>
<dbReference type="PRINTS" id="PR00702">
    <property type="entry name" value="ACRIFLAVINRP"/>
</dbReference>
<feature type="transmembrane region" description="Helical" evidence="1">
    <location>
        <begin position="342"/>
        <end position="375"/>
    </location>
</feature>
<feature type="transmembrane region" description="Helical" evidence="1">
    <location>
        <begin position="910"/>
        <end position="931"/>
    </location>
</feature>
<gene>
    <name evidence="2" type="ORF">K8V65_06620</name>
</gene>
<dbReference type="Gene3D" id="1.20.1640.10">
    <property type="entry name" value="Multidrug efflux transporter AcrB transmembrane domain"/>
    <property type="match status" value="2"/>
</dbReference>
<dbReference type="Pfam" id="PF00873">
    <property type="entry name" value="ACR_tran"/>
    <property type="match status" value="1"/>
</dbReference>
<dbReference type="SUPFAM" id="SSF82866">
    <property type="entry name" value="Multidrug efflux transporter AcrB transmembrane domain"/>
    <property type="match status" value="2"/>
</dbReference>
<accession>A0A921HNB1</accession>
<dbReference type="EMBL" id="DYVR01000180">
    <property type="protein sequence ID" value="HJF85313.1"/>
    <property type="molecule type" value="Genomic_DNA"/>
</dbReference>
<name>A0A921HNB1_9FIRM</name>
<evidence type="ECO:0000313" key="2">
    <source>
        <dbReference type="EMBL" id="HJF85313.1"/>
    </source>
</evidence>
<dbReference type="InterPro" id="IPR027463">
    <property type="entry name" value="AcrB_DN_DC_subdom"/>
</dbReference>
<feature type="transmembrane region" description="Helical" evidence="1">
    <location>
        <begin position="952"/>
        <end position="971"/>
    </location>
</feature>
<dbReference type="SUPFAM" id="SSF82714">
    <property type="entry name" value="Multidrug efflux transporter AcrB TolC docking domain, DN and DC subdomains"/>
    <property type="match status" value="2"/>
</dbReference>
<dbReference type="GO" id="GO:0042910">
    <property type="term" value="F:xenobiotic transmembrane transporter activity"/>
    <property type="evidence" value="ECO:0007669"/>
    <property type="project" value="TreeGrafter"/>
</dbReference>
<keyword evidence="1" id="KW-0472">Membrane</keyword>
<protein>
    <submittedName>
        <fullName evidence="2">Efflux RND transporter permease subunit</fullName>
    </submittedName>
</protein>
<dbReference type="SUPFAM" id="SSF82693">
    <property type="entry name" value="Multidrug efflux transporter AcrB pore domain, PN1, PN2, PC1 and PC2 subdomains"/>
    <property type="match status" value="3"/>
</dbReference>
<feature type="transmembrane region" description="Helical" evidence="1">
    <location>
        <begin position="882"/>
        <end position="904"/>
    </location>
</feature>
<feature type="transmembrane region" description="Helical" evidence="1">
    <location>
        <begin position="14"/>
        <end position="31"/>
    </location>
</feature>
<dbReference type="InterPro" id="IPR001036">
    <property type="entry name" value="Acrflvin-R"/>
</dbReference>
<dbReference type="Proteomes" id="UP000780768">
    <property type="component" value="Unassembled WGS sequence"/>
</dbReference>
<dbReference type="Gene3D" id="3.30.2090.10">
    <property type="entry name" value="Multidrug efflux transporter AcrB TolC docking domain, DN and DC subdomains"/>
    <property type="match status" value="2"/>
</dbReference>
<dbReference type="PANTHER" id="PTHR32063:SF18">
    <property type="entry name" value="CATION EFFLUX SYSTEM PROTEIN"/>
    <property type="match status" value="1"/>
</dbReference>
<dbReference type="Gene3D" id="3.30.70.1430">
    <property type="entry name" value="Multidrug efflux transporter AcrB pore domain"/>
    <property type="match status" value="2"/>
</dbReference>
<feature type="transmembrane region" description="Helical" evidence="1">
    <location>
        <begin position="387"/>
        <end position="407"/>
    </location>
</feature>
<feature type="transmembrane region" description="Helical" evidence="1">
    <location>
        <begin position="983"/>
        <end position="1008"/>
    </location>
</feature>
<feature type="transmembrane region" description="Helical" evidence="1">
    <location>
        <begin position="428"/>
        <end position="451"/>
    </location>
</feature>
<reference evidence="2" key="2">
    <citation type="submission" date="2021-09" db="EMBL/GenBank/DDBJ databases">
        <authorList>
            <person name="Gilroy R."/>
        </authorList>
    </citation>
    <scope>NUCLEOTIDE SEQUENCE</scope>
    <source>
        <strain evidence="2">7318</strain>
    </source>
</reference>
<dbReference type="PANTHER" id="PTHR32063">
    <property type="match status" value="1"/>
</dbReference>
<dbReference type="GO" id="GO:0005886">
    <property type="term" value="C:plasma membrane"/>
    <property type="evidence" value="ECO:0007669"/>
    <property type="project" value="TreeGrafter"/>
</dbReference>
<keyword evidence="1" id="KW-1133">Transmembrane helix</keyword>
<feature type="transmembrane region" description="Helical" evidence="1">
    <location>
        <begin position="857"/>
        <end position="875"/>
    </location>
</feature>
<evidence type="ECO:0000313" key="3">
    <source>
        <dbReference type="Proteomes" id="UP000780768"/>
    </source>
</evidence>
<comment type="caution">
    <text evidence="2">The sequence shown here is derived from an EMBL/GenBank/DDBJ whole genome shotgun (WGS) entry which is preliminary data.</text>
</comment>